<dbReference type="Gene3D" id="1.20.1070.10">
    <property type="entry name" value="Rhodopsin 7-helix transmembrane proteins"/>
    <property type="match status" value="1"/>
</dbReference>
<protein>
    <recommendedName>
        <fullName evidence="4">G-protein coupled receptors family 1 profile domain-containing protein</fullName>
    </recommendedName>
</protein>
<keyword evidence="1" id="KW-0812">Transmembrane</keyword>
<reference evidence="2 3" key="1">
    <citation type="submission" date="2022-05" db="EMBL/GenBank/DDBJ databases">
        <title>Chromosome-level reference genomes for two strains of Caenorhabditis briggsae: an improved platform for comparative genomics.</title>
        <authorList>
            <person name="Stevens L."/>
            <person name="Andersen E.C."/>
        </authorList>
    </citation>
    <scope>NUCLEOTIDE SEQUENCE [LARGE SCALE GENOMIC DNA]</scope>
    <source>
        <strain evidence="2">QX1410_ONT</strain>
        <tissue evidence="2">Whole-organism</tissue>
    </source>
</reference>
<proteinExistence type="predicted"/>
<evidence type="ECO:0000313" key="2">
    <source>
        <dbReference type="EMBL" id="ULU08268.1"/>
    </source>
</evidence>
<accession>A0AAE9DN68</accession>
<dbReference type="SUPFAM" id="SSF81321">
    <property type="entry name" value="Family A G protein-coupled receptor-like"/>
    <property type="match status" value="1"/>
</dbReference>
<keyword evidence="1" id="KW-0472">Membrane</keyword>
<feature type="transmembrane region" description="Helical" evidence="1">
    <location>
        <begin position="147"/>
        <end position="168"/>
    </location>
</feature>
<gene>
    <name evidence="2" type="ORF">L3Y34_019428</name>
</gene>
<evidence type="ECO:0000256" key="1">
    <source>
        <dbReference type="SAM" id="Phobius"/>
    </source>
</evidence>
<feature type="transmembrane region" description="Helical" evidence="1">
    <location>
        <begin position="74"/>
        <end position="95"/>
    </location>
</feature>
<organism evidence="2 3">
    <name type="scientific">Caenorhabditis briggsae</name>
    <dbReference type="NCBI Taxonomy" id="6238"/>
    <lineage>
        <taxon>Eukaryota</taxon>
        <taxon>Metazoa</taxon>
        <taxon>Ecdysozoa</taxon>
        <taxon>Nematoda</taxon>
        <taxon>Chromadorea</taxon>
        <taxon>Rhabditida</taxon>
        <taxon>Rhabditina</taxon>
        <taxon>Rhabditomorpha</taxon>
        <taxon>Rhabditoidea</taxon>
        <taxon>Rhabditidae</taxon>
        <taxon>Peloderinae</taxon>
        <taxon>Caenorhabditis</taxon>
    </lineage>
</organism>
<dbReference type="AlphaFoldDB" id="A0AAE9DN68"/>
<sequence length="285" mass="32991">MIYPTIDWMKRIYDYTEKCILPDSYAYVFFQWIYFSVQNDARRCDTFLGLAMASIRTFVLKFPIKSCKATNVSFGWKCCLIIFVISSIISSAHILRTKVVPVGYIEWECYERYSNETSGIVYSLVPSTLAVWNNFLLPKIAMVIEGIFTKIIPAVLFPILTFLLTVELRKIEESRRRMFSNRSQNKNSATTKFVIFNTIAYVISTFPSSIFHFIYTFFSSWCIEVECYNYPQLLEFLTSFITLTHFPICLAMSTQYRSTILGLLRFKKESGTTVIKANSISGNPT</sequence>
<dbReference type="EMBL" id="CP090892">
    <property type="protein sequence ID" value="ULU08268.1"/>
    <property type="molecule type" value="Genomic_DNA"/>
</dbReference>
<dbReference type="Proteomes" id="UP000827892">
    <property type="component" value="Chromosome II"/>
</dbReference>
<dbReference type="Pfam" id="PF10324">
    <property type="entry name" value="7TM_GPCR_Srw"/>
    <property type="match status" value="1"/>
</dbReference>
<evidence type="ECO:0008006" key="4">
    <source>
        <dbReference type="Google" id="ProtNLM"/>
    </source>
</evidence>
<feature type="transmembrane region" description="Helical" evidence="1">
    <location>
        <begin position="189"/>
        <end position="216"/>
    </location>
</feature>
<name>A0AAE9DN68_CAEBR</name>
<dbReference type="PANTHER" id="PTHR22751:SF30">
    <property type="entry name" value="G-PROTEIN COUPLED RECEPTORS FAMILY 1 PROFILE DOMAIN-CONTAINING PROTEIN"/>
    <property type="match status" value="1"/>
</dbReference>
<dbReference type="InterPro" id="IPR019427">
    <property type="entry name" value="7TM_GPCR_serpentine_rcpt_Srw"/>
</dbReference>
<dbReference type="GO" id="GO:0008528">
    <property type="term" value="F:G protein-coupled peptide receptor activity"/>
    <property type="evidence" value="ECO:0007669"/>
    <property type="project" value="InterPro"/>
</dbReference>
<evidence type="ECO:0000313" key="3">
    <source>
        <dbReference type="Proteomes" id="UP000827892"/>
    </source>
</evidence>
<feature type="transmembrane region" description="Helical" evidence="1">
    <location>
        <begin position="236"/>
        <end position="256"/>
    </location>
</feature>
<keyword evidence="1" id="KW-1133">Transmembrane helix</keyword>
<dbReference type="PANTHER" id="PTHR22751">
    <property type="entry name" value="G-PROTEIN COUPLED RECEPTOR-RELATED"/>
    <property type="match status" value="1"/>
</dbReference>